<dbReference type="PANTHER" id="PTHR10336">
    <property type="entry name" value="PHOSPHOINOSITIDE-SPECIFIC PHOSPHOLIPASE C FAMILY PROTEIN"/>
    <property type="match status" value="1"/>
</dbReference>
<dbReference type="EMBL" id="CAJOBI010372853">
    <property type="protein sequence ID" value="CAF5229861.1"/>
    <property type="molecule type" value="Genomic_DNA"/>
</dbReference>
<name>A0A8S3KD38_9BILA</name>
<accession>A0A8S3KD38</accession>
<protein>
    <recommendedName>
        <fullName evidence="1">Phosphatidylinositol-specific phospholipase C X domain-containing protein</fullName>
    </recommendedName>
</protein>
<dbReference type="InterPro" id="IPR001192">
    <property type="entry name" value="PI-PLC_fam"/>
</dbReference>
<dbReference type="Pfam" id="PF00388">
    <property type="entry name" value="PI-PLC-X"/>
    <property type="match status" value="1"/>
</dbReference>
<dbReference type="SUPFAM" id="SSF51695">
    <property type="entry name" value="PLC-like phosphodiesterases"/>
    <property type="match status" value="1"/>
</dbReference>
<evidence type="ECO:0000313" key="3">
    <source>
        <dbReference type="Proteomes" id="UP000676336"/>
    </source>
</evidence>
<dbReference type="GO" id="GO:0004435">
    <property type="term" value="F:phosphatidylinositol-4,5-bisphosphate phospholipase C activity"/>
    <property type="evidence" value="ECO:0007669"/>
    <property type="project" value="TreeGrafter"/>
</dbReference>
<dbReference type="InterPro" id="IPR017946">
    <property type="entry name" value="PLC-like_Pdiesterase_TIM-brl"/>
</dbReference>
<proteinExistence type="predicted"/>
<dbReference type="Gene3D" id="3.20.20.190">
    <property type="entry name" value="Phosphatidylinositol (PI) phosphodiesterase"/>
    <property type="match status" value="1"/>
</dbReference>
<dbReference type="GO" id="GO:0035556">
    <property type="term" value="P:intracellular signal transduction"/>
    <property type="evidence" value="ECO:0007669"/>
    <property type="project" value="InterPro"/>
</dbReference>
<sequence>MVGKCTGESYVQALQRGCRSVELDLYDGADGRPVVRHAYTFIKDAYLGEILTQIKQFAFYASP</sequence>
<feature type="domain" description="Phosphatidylinositol-specific phospholipase C X" evidence="1">
    <location>
        <begin position="2"/>
        <end position="63"/>
    </location>
</feature>
<dbReference type="InterPro" id="IPR000909">
    <property type="entry name" value="PLipase_C_PInositol-sp_X_dom"/>
</dbReference>
<organism evidence="2 3">
    <name type="scientific">Rotaria magnacalcarata</name>
    <dbReference type="NCBI Taxonomy" id="392030"/>
    <lineage>
        <taxon>Eukaryota</taxon>
        <taxon>Metazoa</taxon>
        <taxon>Spiralia</taxon>
        <taxon>Gnathifera</taxon>
        <taxon>Rotifera</taxon>
        <taxon>Eurotatoria</taxon>
        <taxon>Bdelloidea</taxon>
        <taxon>Philodinida</taxon>
        <taxon>Philodinidae</taxon>
        <taxon>Rotaria</taxon>
    </lineage>
</organism>
<evidence type="ECO:0000313" key="2">
    <source>
        <dbReference type="EMBL" id="CAF5229861.1"/>
    </source>
</evidence>
<dbReference type="GO" id="GO:0006629">
    <property type="term" value="P:lipid metabolic process"/>
    <property type="evidence" value="ECO:0007669"/>
    <property type="project" value="InterPro"/>
</dbReference>
<dbReference type="AlphaFoldDB" id="A0A8S3KD38"/>
<feature type="non-terminal residue" evidence="2">
    <location>
        <position position="1"/>
    </location>
</feature>
<dbReference type="PROSITE" id="PS50007">
    <property type="entry name" value="PIPLC_X_DOMAIN"/>
    <property type="match status" value="1"/>
</dbReference>
<reference evidence="2" key="1">
    <citation type="submission" date="2021-02" db="EMBL/GenBank/DDBJ databases">
        <authorList>
            <person name="Nowell W R."/>
        </authorList>
    </citation>
    <scope>NUCLEOTIDE SEQUENCE</scope>
</reference>
<dbReference type="Proteomes" id="UP000676336">
    <property type="component" value="Unassembled WGS sequence"/>
</dbReference>
<comment type="caution">
    <text evidence="2">The sequence shown here is derived from an EMBL/GenBank/DDBJ whole genome shotgun (WGS) entry which is preliminary data.</text>
</comment>
<evidence type="ECO:0000259" key="1">
    <source>
        <dbReference type="Pfam" id="PF00388"/>
    </source>
</evidence>
<gene>
    <name evidence="2" type="ORF">SMN809_LOCUS86781</name>
</gene>